<evidence type="ECO:0000313" key="1">
    <source>
        <dbReference type="EMBL" id="KAK3287084.1"/>
    </source>
</evidence>
<protein>
    <submittedName>
        <fullName evidence="1">Uncharacterized protein</fullName>
    </submittedName>
</protein>
<organism evidence="1 2">
    <name type="scientific">Cymbomonas tetramitiformis</name>
    <dbReference type="NCBI Taxonomy" id="36881"/>
    <lineage>
        <taxon>Eukaryota</taxon>
        <taxon>Viridiplantae</taxon>
        <taxon>Chlorophyta</taxon>
        <taxon>Pyramimonadophyceae</taxon>
        <taxon>Pyramimonadales</taxon>
        <taxon>Pyramimonadaceae</taxon>
        <taxon>Cymbomonas</taxon>
    </lineage>
</organism>
<dbReference type="AlphaFoldDB" id="A0AAE0GZF1"/>
<dbReference type="EMBL" id="LGRX02001018">
    <property type="protein sequence ID" value="KAK3287084.1"/>
    <property type="molecule type" value="Genomic_DNA"/>
</dbReference>
<name>A0AAE0GZF1_9CHLO</name>
<accession>A0AAE0GZF1</accession>
<comment type="caution">
    <text evidence="1">The sequence shown here is derived from an EMBL/GenBank/DDBJ whole genome shotgun (WGS) entry which is preliminary data.</text>
</comment>
<sequence>MEVVVASAEVSRMSRIADKLAAVELKLKEKLGANARLLPTDVGPHRAVNTSREQPWQALTSRQTTKLDGTMGYLPDRVEWGDQELSRTQVKVATQLEWGLELVMTVPHEIKRLANETDWKKITHVWDPWDGTRVINKVMLLEWPHSEIMNNDWNPHLKWLRALNAMQPGNYRAWKQRYGV</sequence>
<proteinExistence type="predicted"/>
<gene>
    <name evidence="1" type="ORF">CYMTET_5392</name>
</gene>
<reference evidence="1 2" key="1">
    <citation type="journal article" date="2015" name="Genome Biol. Evol.">
        <title>Comparative Genomics of a Bacterivorous Green Alga Reveals Evolutionary Causalities and Consequences of Phago-Mixotrophic Mode of Nutrition.</title>
        <authorList>
            <person name="Burns J.A."/>
            <person name="Paasch A."/>
            <person name="Narechania A."/>
            <person name="Kim E."/>
        </authorList>
    </citation>
    <scope>NUCLEOTIDE SEQUENCE [LARGE SCALE GENOMIC DNA]</scope>
    <source>
        <strain evidence="1 2">PLY_AMNH</strain>
    </source>
</reference>
<dbReference type="Proteomes" id="UP001190700">
    <property type="component" value="Unassembled WGS sequence"/>
</dbReference>
<keyword evidence="2" id="KW-1185">Reference proteome</keyword>
<evidence type="ECO:0000313" key="2">
    <source>
        <dbReference type="Proteomes" id="UP001190700"/>
    </source>
</evidence>